<dbReference type="Pfam" id="PF07452">
    <property type="entry name" value="CHRD"/>
    <property type="match status" value="1"/>
</dbReference>
<comment type="caution">
    <text evidence="3">The sequence shown here is derived from an EMBL/GenBank/DDBJ whole genome shotgun (WGS) entry which is preliminary data.</text>
</comment>
<dbReference type="EMBL" id="BAFN01000001">
    <property type="protein sequence ID" value="GAN32348.1"/>
    <property type="molecule type" value="Genomic_DNA"/>
</dbReference>
<name>A0ABQ0JUF8_9BACT</name>
<keyword evidence="1" id="KW-1133">Transmembrane helix</keyword>
<protein>
    <recommendedName>
        <fullName evidence="2">CHRD domain-containing protein</fullName>
    </recommendedName>
</protein>
<evidence type="ECO:0000259" key="2">
    <source>
        <dbReference type="PROSITE" id="PS50933"/>
    </source>
</evidence>
<dbReference type="SMART" id="SM00754">
    <property type="entry name" value="CHRD"/>
    <property type="match status" value="1"/>
</dbReference>
<evidence type="ECO:0000313" key="3">
    <source>
        <dbReference type="EMBL" id="GAN32348.1"/>
    </source>
</evidence>
<proteinExistence type="predicted"/>
<keyword evidence="1" id="KW-0812">Transmembrane</keyword>
<dbReference type="InterPro" id="IPR010895">
    <property type="entry name" value="CHRD"/>
</dbReference>
<feature type="domain" description="CHRD" evidence="2">
    <location>
        <begin position="49"/>
        <end position="172"/>
    </location>
</feature>
<keyword evidence="1" id="KW-0472">Membrane</keyword>
<evidence type="ECO:0000256" key="1">
    <source>
        <dbReference type="SAM" id="Phobius"/>
    </source>
</evidence>
<dbReference type="PROSITE" id="PS50933">
    <property type="entry name" value="CHRD"/>
    <property type="match status" value="1"/>
</dbReference>
<accession>A0ABQ0JUF8</accession>
<sequence>MEKIFRKIAGMAIASTKISKVGLIISAIFIVAFTVSLVPLSVYSQEGKSVKAFTAILTGGQEVPQNESNAFGVAFITFEEDEKLLFYSITFTDTNLIGSETAAHFHGPANPGENAPVLFAITPVPGSPKVGSVGPLVGKQIRDLKKGLLYLNIHTDEFPNGEIRGQVLPVRGINFKDVSEGG</sequence>
<feature type="transmembrane region" description="Helical" evidence="1">
    <location>
        <begin position="21"/>
        <end position="43"/>
    </location>
</feature>
<keyword evidence="4" id="KW-1185">Reference proteome</keyword>
<dbReference type="RefSeq" id="WP_052562477.1">
    <property type="nucleotide sequence ID" value="NZ_BAFN01000001.1"/>
</dbReference>
<dbReference type="Proteomes" id="UP000032309">
    <property type="component" value="Unassembled WGS sequence"/>
</dbReference>
<gene>
    <name evidence="3" type="ORF">BROSI_A0860</name>
</gene>
<organism evidence="3 4">
    <name type="scientific">Candidatus Brocadia sinica JPN1</name>
    <dbReference type="NCBI Taxonomy" id="1197129"/>
    <lineage>
        <taxon>Bacteria</taxon>
        <taxon>Pseudomonadati</taxon>
        <taxon>Planctomycetota</taxon>
        <taxon>Candidatus Brocadiia</taxon>
        <taxon>Candidatus Brocadiales</taxon>
        <taxon>Candidatus Brocadiaceae</taxon>
        <taxon>Candidatus Brocadia</taxon>
    </lineage>
</organism>
<reference evidence="4" key="1">
    <citation type="journal article" date="2015" name="Genome Announc.">
        <title>Draft Genome Sequence of an Anaerobic Ammonium-Oxidizing Bacterium, "Candidatus Brocadia sinica".</title>
        <authorList>
            <person name="Oshiki M."/>
            <person name="Shinyako-Hata K."/>
            <person name="Satoh H."/>
            <person name="Okabe S."/>
        </authorList>
    </citation>
    <scope>NUCLEOTIDE SEQUENCE [LARGE SCALE GENOMIC DNA]</scope>
    <source>
        <strain evidence="4">JPN1</strain>
    </source>
</reference>
<evidence type="ECO:0000313" key="4">
    <source>
        <dbReference type="Proteomes" id="UP000032309"/>
    </source>
</evidence>